<sequence length="389" mass="43455">MSNFYRHLLRFRSGYLCQTMEDIISNPQSITAANSQRQSASPVEDFTQQTQSPTLDRKQVSTRTINSKISGLHWSPGVCCSPLEKNLQQKLIGGVRVCAQTSGIHYESQLPLQNIRTIELSILYNARYQCVDPQCSPITIISVSNFKNCEMACLDNINCRTAIFNELTGSCEMFTDIIRQYGQIINEENFVTITTIDERSLTAVLQRNWIVNGDGETGPCTSDNVVLNPTDWNCNGTVTQEYYNSTYSFQFLTDPGPDDRGNCHFYGQASASTTMWQTRNFTSFFHPLIDNQTLSYNFSAWIGGLNSQDDTGRVSLTFFDGSDQTIGNSITIGPVLASDRNGITSLIFRQATGLVPVGTRSFQVFVEFIRAMGTSNNGVIDNISFILYQ</sequence>
<gene>
    <name evidence="4" type="ORF">EDS130_LOCUS43922</name>
    <name evidence="3" type="ORF">XAT740_LOCUS31398</name>
</gene>
<dbReference type="Proteomes" id="UP000663852">
    <property type="component" value="Unassembled WGS sequence"/>
</dbReference>
<name>A0A815UWZ6_ADIRI</name>
<dbReference type="EMBL" id="CAJNOR010002857">
    <property type="protein sequence ID" value="CAF1349371.1"/>
    <property type="molecule type" value="Genomic_DNA"/>
</dbReference>
<dbReference type="Proteomes" id="UP000663828">
    <property type="component" value="Unassembled WGS sequence"/>
</dbReference>
<proteinExistence type="predicted"/>
<feature type="domain" description="Apple" evidence="2">
    <location>
        <begin position="139"/>
        <end position="184"/>
    </location>
</feature>
<dbReference type="EMBL" id="CAJNOJ010000779">
    <property type="protein sequence ID" value="CAF1521762.1"/>
    <property type="molecule type" value="Genomic_DNA"/>
</dbReference>
<evidence type="ECO:0000313" key="5">
    <source>
        <dbReference type="Proteomes" id="UP000663828"/>
    </source>
</evidence>
<feature type="region of interest" description="Disordered" evidence="1">
    <location>
        <begin position="36"/>
        <end position="60"/>
    </location>
</feature>
<evidence type="ECO:0000313" key="6">
    <source>
        <dbReference type="Proteomes" id="UP000663852"/>
    </source>
</evidence>
<keyword evidence="5" id="KW-1185">Reference proteome</keyword>
<reference evidence="4" key="1">
    <citation type="submission" date="2021-02" db="EMBL/GenBank/DDBJ databases">
        <authorList>
            <person name="Nowell W R."/>
        </authorList>
    </citation>
    <scope>NUCLEOTIDE SEQUENCE</scope>
</reference>
<dbReference type="InterPro" id="IPR003609">
    <property type="entry name" value="Pan_app"/>
</dbReference>
<evidence type="ECO:0000313" key="3">
    <source>
        <dbReference type="EMBL" id="CAF1349371.1"/>
    </source>
</evidence>
<feature type="compositionally biased region" description="Polar residues" evidence="1">
    <location>
        <begin position="36"/>
        <end position="54"/>
    </location>
</feature>
<evidence type="ECO:0000259" key="2">
    <source>
        <dbReference type="Pfam" id="PF00024"/>
    </source>
</evidence>
<comment type="caution">
    <text evidence="4">The sequence shown here is derived from an EMBL/GenBank/DDBJ whole genome shotgun (WGS) entry which is preliminary data.</text>
</comment>
<accession>A0A815UWZ6</accession>
<organism evidence="4 6">
    <name type="scientific">Adineta ricciae</name>
    <name type="common">Rotifer</name>
    <dbReference type="NCBI Taxonomy" id="249248"/>
    <lineage>
        <taxon>Eukaryota</taxon>
        <taxon>Metazoa</taxon>
        <taxon>Spiralia</taxon>
        <taxon>Gnathifera</taxon>
        <taxon>Rotifera</taxon>
        <taxon>Eurotatoria</taxon>
        <taxon>Bdelloidea</taxon>
        <taxon>Adinetida</taxon>
        <taxon>Adinetidae</taxon>
        <taxon>Adineta</taxon>
    </lineage>
</organism>
<evidence type="ECO:0000256" key="1">
    <source>
        <dbReference type="SAM" id="MobiDB-lite"/>
    </source>
</evidence>
<dbReference type="Pfam" id="PF00024">
    <property type="entry name" value="PAN_1"/>
    <property type="match status" value="1"/>
</dbReference>
<evidence type="ECO:0000313" key="4">
    <source>
        <dbReference type="EMBL" id="CAF1521762.1"/>
    </source>
</evidence>
<dbReference type="AlphaFoldDB" id="A0A815UWZ6"/>
<protein>
    <recommendedName>
        <fullName evidence="2">Apple domain-containing protein</fullName>
    </recommendedName>
</protein>